<proteinExistence type="predicted"/>
<protein>
    <submittedName>
        <fullName evidence="1">Uncharacterized protein</fullName>
    </submittedName>
</protein>
<comment type="caution">
    <text evidence="1">The sequence shown here is derived from an EMBL/GenBank/DDBJ whole genome shotgun (WGS) entry which is preliminary data.</text>
</comment>
<reference evidence="1" key="1">
    <citation type="journal article" date="2021" name="Nat. Commun.">
        <title>Genetic determinants of endophytism in the Arabidopsis root mycobiome.</title>
        <authorList>
            <person name="Mesny F."/>
            <person name="Miyauchi S."/>
            <person name="Thiergart T."/>
            <person name="Pickel B."/>
            <person name="Atanasova L."/>
            <person name="Karlsson M."/>
            <person name="Huettel B."/>
            <person name="Barry K.W."/>
            <person name="Haridas S."/>
            <person name="Chen C."/>
            <person name="Bauer D."/>
            <person name="Andreopoulos W."/>
            <person name="Pangilinan J."/>
            <person name="LaButti K."/>
            <person name="Riley R."/>
            <person name="Lipzen A."/>
            <person name="Clum A."/>
            <person name="Drula E."/>
            <person name="Henrissat B."/>
            <person name="Kohler A."/>
            <person name="Grigoriev I.V."/>
            <person name="Martin F.M."/>
            <person name="Hacquard S."/>
        </authorList>
    </citation>
    <scope>NUCLEOTIDE SEQUENCE</scope>
    <source>
        <strain evidence="1">MPI-CAGE-AT-0023</strain>
    </source>
</reference>
<sequence>MVGNKRLLLLTNSDFGQANVVLATAHELGLACQDVEIHIASFQDLRGGIEGTSWGPATKRPETAIFETLELTPGPLNSAKGIAILPAVMIPWSPKEFLDIYKETGRVFDEAKPDLTIVEPLFTQGLTYCHYRSGVRWMVLSPNTIKEFAVLLQPKLAALWKYPMQVMFLNRQVRFYANITKYVLFMAGYTLLTDTRLKTTTEILHKEIDPSIALMTMVELGVLKPAPPGLPILVASSPDIDYPFSIVPPQLTLCGPII</sequence>
<dbReference type="Proteomes" id="UP000720189">
    <property type="component" value="Unassembled WGS sequence"/>
</dbReference>
<evidence type="ECO:0000313" key="2">
    <source>
        <dbReference type="Proteomes" id="UP000720189"/>
    </source>
</evidence>
<dbReference type="EMBL" id="JAGMUX010000014">
    <property type="protein sequence ID" value="KAH7240165.1"/>
    <property type="molecule type" value="Genomic_DNA"/>
</dbReference>
<dbReference type="SUPFAM" id="SSF53756">
    <property type="entry name" value="UDP-Glycosyltransferase/glycogen phosphorylase"/>
    <property type="match status" value="1"/>
</dbReference>
<gene>
    <name evidence="1" type="ORF">BKA55DRAFT_519142</name>
</gene>
<evidence type="ECO:0000313" key="1">
    <source>
        <dbReference type="EMBL" id="KAH7240165.1"/>
    </source>
</evidence>
<dbReference type="AlphaFoldDB" id="A0A9P9K177"/>
<dbReference type="RefSeq" id="XP_046045959.1">
    <property type="nucleotide sequence ID" value="XM_046188319.1"/>
</dbReference>
<accession>A0A9P9K177</accession>
<dbReference type="OrthoDB" id="5835829at2759"/>
<organism evidence="1 2">
    <name type="scientific">Fusarium redolens</name>
    <dbReference type="NCBI Taxonomy" id="48865"/>
    <lineage>
        <taxon>Eukaryota</taxon>
        <taxon>Fungi</taxon>
        <taxon>Dikarya</taxon>
        <taxon>Ascomycota</taxon>
        <taxon>Pezizomycotina</taxon>
        <taxon>Sordariomycetes</taxon>
        <taxon>Hypocreomycetidae</taxon>
        <taxon>Hypocreales</taxon>
        <taxon>Nectriaceae</taxon>
        <taxon>Fusarium</taxon>
        <taxon>Fusarium redolens species complex</taxon>
    </lineage>
</organism>
<keyword evidence="2" id="KW-1185">Reference proteome</keyword>
<dbReference type="GeneID" id="70218273"/>
<name>A0A9P9K177_FUSRE</name>